<comment type="caution">
    <text evidence="1">The sequence shown here is derived from an EMBL/GenBank/DDBJ whole genome shotgun (WGS) entry which is preliminary data.</text>
</comment>
<protein>
    <submittedName>
        <fullName evidence="1">Uncharacterized protein</fullName>
    </submittedName>
</protein>
<sequence>SGLLESLTASPGDLRKFWSQQRWDSKQFRRKATFFDSLDWEHDLPIPWVLHGDAAPYSEVDSLQVLSFRCMITSKKVACSEFLLAVMPKQGADQNTWAKLWDEIADSFVKLAIGKSGKASLRKGIIMSITGDLEWFSAEFGWPTASSNYPCPFCGADNLFDEAKSVAPFTDMRATAAWRGMLRDPDETQMKKHALWRVPGVSFWTVKLDLLHMADLGVSSHIYGNLLNDIIVEELPGSWESSLVAMNRLIANISQDLDVPSGQRLPKLNKTDIVTPKGYPVLKHIKGTPFRWGSRRNRQTLQQKQKGPAQACTMPSRRDVLQHLRSLRMGV</sequence>
<name>A0A812PJ84_9DINO</name>
<dbReference type="EMBL" id="CAJNJA010015364">
    <property type="protein sequence ID" value="CAE7360636.1"/>
    <property type="molecule type" value="Genomic_DNA"/>
</dbReference>
<organism evidence="1 2">
    <name type="scientific">Symbiodinium necroappetens</name>
    <dbReference type="NCBI Taxonomy" id="1628268"/>
    <lineage>
        <taxon>Eukaryota</taxon>
        <taxon>Sar</taxon>
        <taxon>Alveolata</taxon>
        <taxon>Dinophyceae</taxon>
        <taxon>Suessiales</taxon>
        <taxon>Symbiodiniaceae</taxon>
        <taxon>Symbiodinium</taxon>
    </lineage>
</organism>
<accession>A0A812PJ84</accession>
<keyword evidence="2" id="KW-1185">Reference proteome</keyword>
<dbReference type="AlphaFoldDB" id="A0A812PJ84"/>
<reference evidence="1" key="1">
    <citation type="submission" date="2021-02" db="EMBL/GenBank/DDBJ databases">
        <authorList>
            <person name="Dougan E. K."/>
            <person name="Rhodes N."/>
            <person name="Thang M."/>
            <person name="Chan C."/>
        </authorList>
    </citation>
    <scope>NUCLEOTIDE SEQUENCE</scope>
</reference>
<dbReference type="Proteomes" id="UP000601435">
    <property type="component" value="Unassembled WGS sequence"/>
</dbReference>
<evidence type="ECO:0000313" key="2">
    <source>
        <dbReference type="Proteomes" id="UP000601435"/>
    </source>
</evidence>
<dbReference type="OrthoDB" id="446380at2759"/>
<evidence type="ECO:0000313" key="1">
    <source>
        <dbReference type="EMBL" id="CAE7360636.1"/>
    </source>
</evidence>
<feature type="non-terminal residue" evidence="1">
    <location>
        <position position="1"/>
    </location>
</feature>
<proteinExistence type="predicted"/>
<gene>
    <name evidence="1" type="ORF">SNEC2469_LOCUS9509</name>
</gene>